<dbReference type="InterPro" id="IPR001433">
    <property type="entry name" value="OxRdtase_FAD/NAD-bd"/>
</dbReference>
<comment type="catalytic activity">
    <reaction evidence="5">
        <text>succinate + NAD(+) = fumarate + NADH + H(+)</text>
        <dbReference type="Rhea" id="RHEA:18281"/>
        <dbReference type="ChEBI" id="CHEBI:15378"/>
        <dbReference type="ChEBI" id="CHEBI:29806"/>
        <dbReference type="ChEBI" id="CHEBI:30031"/>
        <dbReference type="ChEBI" id="CHEBI:57540"/>
        <dbReference type="ChEBI" id="CHEBI:57945"/>
        <dbReference type="EC" id="1.3.1.6"/>
    </reaction>
</comment>
<dbReference type="EC" id="1.3.1.6" evidence="6"/>
<dbReference type="Gene3D" id="3.90.700.10">
    <property type="entry name" value="Succinate dehydrogenase/fumarate reductase flavoprotein, catalytic domain"/>
    <property type="match status" value="1"/>
</dbReference>
<evidence type="ECO:0000313" key="10">
    <source>
        <dbReference type="Proteomes" id="UP000015354"/>
    </source>
</evidence>
<keyword evidence="3" id="KW-0274">FAD</keyword>
<feature type="domain" description="FAD-binding FR-type" evidence="8">
    <location>
        <begin position="892"/>
        <end position="1007"/>
    </location>
</feature>
<dbReference type="SUPFAM" id="SSF51905">
    <property type="entry name" value="FAD/NAD(P)-binding domain"/>
    <property type="match status" value="1"/>
</dbReference>
<dbReference type="InterPro" id="IPR003953">
    <property type="entry name" value="FAD-dep_OxRdtase_2_FAD-bd"/>
</dbReference>
<dbReference type="Gene3D" id="3.10.520.10">
    <property type="entry name" value="ApbE-like domains"/>
    <property type="match status" value="1"/>
</dbReference>
<protein>
    <recommendedName>
        <fullName evidence="6">fumarate reductase (NADH)</fullName>
        <ecNumber evidence="6">1.3.1.6</ecNumber>
    </recommendedName>
    <alternativeName>
        <fullName evidence="7">NADH-dependent fumarate reductase</fullName>
    </alternativeName>
</protein>
<dbReference type="InterPro" id="IPR027477">
    <property type="entry name" value="Succ_DH/fumarate_Rdtase_cat_sf"/>
</dbReference>
<evidence type="ECO:0000256" key="1">
    <source>
        <dbReference type="ARBA" id="ARBA00001974"/>
    </source>
</evidence>
<dbReference type="OrthoDB" id="10252157at2759"/>
<evidence type="ECO:0000256" key="3">
    <source>
        <dbReference type="ARBA" id="ARBA00022827"/>
    </source>
</evidence>
<dbReference type="InterPro" id="IPR050315">
    <property type="entry name" value="FAD-oxidoreductase_2"/>
</dbReference>
<dbReference type="GO" id="GO:0016156">
    <property type="term" value="F:fumarate reductase (NADH) activity"/>
    <property type="evidence" value="ECO:0007669"/>
    <property type="project" value="UniProtKB-EC"/>
</dbReference>
<dbReference type="Gene3D" id="2.40.30.10">
    <property type="entry name" value="Translation factors"/>
    <property type="match status" value="1"/>
</dbReference>
<dbReference type="Pfam" id="PF00175">
    <property type="entry name" value="NAD_binding_1"/>
    <property type="match status" value="1"/>
</dbReference>
<keyword evidence="4" id="KW-0560">Oxidoreductase</keyword>
<dbReference type="NCBIfam" id="TIGR01813">
    <property type="entry name" value="flavo_cyto_c"/>
    <property type="match status" value="1"/>
</dbReference>
<name>S9VIX1_9TRYP</name>
<dbReference type="InterPro" id="IPR039261">
    <property type="entry name" value="FNR_nucleotide-bd"/>
</dbReference>
<dbReference type="SUPFAM" id="SSF143631">
    <property type="entry name" value="ApbE-like"/>
    <property type="match status" value="1"/>
</dbReference>
<dbReference type="Pfam" id="PF00970">
    <property type="entry name" value="FAD_binding_6"/>
    <property type="match status" value="1"/>
</dbReference>
<gene>
    <name evidence="9" type="ORF">STCU_07858</name>
</gene>
<dbReference type="CDD" id="cd06183">
    <property type="entry name" value="cyt_b5_reduct_like"/>
    <property type="match status" value="1"/>
</dbReference>
<keyword evidence="10" id="KW-1185">Reference proteome</keyword>
<dbReference type="FunFam" id="3.40.50.80:FF:000021">
    <property type="entry name" value="Cytochrome b5 reductase 4"/>
    <property type="match status" value="1"/>
</dbReference>
<comment type="cofactor">
    <cofactor evidence="1">
        <name>FAD</name>
        <dbReference type="ChEBI" id="CHEBI:57692"/>
    </cofactor>
</comment>
<dbReference type="Pfam" id="PF02424">
    <property type="entry name" value="ApbE"/>
    <property type="match status" value="1"/>
</dbReference>
<dbReference type="Gene3D" id="3.40.50.80">
    <property type="entry name" value="Nucleotide-binding domain of ferredoxin-NADP reductase (FNR) module"/>
    <property type="match status" value="1"/>
</dbReference>
<dbReference type="InterPro" id="IPR008333">
    <property type="entry name" value="Cbr1-like_FAD-bd_dom"/>
</dbReference>
<dbReference type="SMR" id="S9VIX1"/>
<dbReference type="SUPFAM" id="SSF63380">
    <property type="entry name" value="Riboflavin synthase domain-like"/>
    <property type="match status" value="1"/>
</dbReference>
<organism evidence="9 10">
    <name type="scientific">Strigomonas culicis</name>
    <dbReference type="NCBI Taxonomy" id="28005"/>
    <lineage>
        <taxon>Eukaryota</taxon>
        <taxon>Discoba</taxon>
        <taxon>Euglenozoa</taxon>
        <taxon>Kinetoplastea</taxon>
        <taxon>Metakinetoplastina</taxon>
        <taxon>Trypanosomatida</taxon>
        <taxon>Trypanosomatidae</taxon>
        <taxon>Strigomonadinae</taxon>
        <taxon>Strigomonas</taxon>
    </lineage>
</organism>
<dbReference type="InterPro" id="IPR003374">
    <property type="entry name" value="ApbE-like_sf"/>
</dbReference>
<dbReference type="InterPro" id="IPR017938">
    <property type="entry name" value="Riboflavin_synthase-like_b-brl"/>
</dbReference>
<evidence type="ECO:0000313" key="9">
    <source>
        <dbReference type="EMBL" id="EPY23130.1"/>
    </source>
</evidence>
<evidence type="ECO:0000259" key="8">
    <source>
        <dbReference type="PROSITE" id="PS51384"/>
    </source>
</evidence>
<evidence type="ECO:0000256" key="4">
    <source>
        <dbReference type="ARBA" id="ARBA00023002"/>
    </source>
</evidence>
<dbReference type="PROSITE" id="PS51384">
    <property type="entry name" value="FAD_FR"/>
    <property type="match status" value="1"/>
</dbReference>
<dbReference type="Pfam" id="PF00890">
    <property type="entry name" value="FAD_binding_2"/>
    <property type="match status" value="1"/>
</dbReference>
<dbReference type="PRINTS" id="PR00406">
    <property type="entry name" value="CYTB5RDTASE"/>
</dbReference>
<dbReference type="GO" id="GO:0010181">
    <property type="term" value="F:FMN binding"/>
    <property type="evidence" value="ECO:0007669"/>
    <property type="project" value="InterPro"/>
</dbReference>
<dbReference type="InterPro" id="IPR036188">
    <property type="entry name" value="FAD/NAD-bd_sf"/>
</dbReference>
<evidence type="ECO:0000256" key="7">
    <source>
        <dbReference type="ARBA" id="ARBA00077246"/>
    </source>
</evidence>
<dbReference type="SUPFAM" id="SSF52343">
    <property type="entry name" value="Ferredoxin reductase-like, C-terminal NADP-linked domain"/>
    <property type="match status" value="1"/>
</dbReference>
<comment type="caution">
    <text evidence="9">The sequence shown here is derived from an EMBL/GenBank/DDBJ whole genome shotgun (WGS) entry which is preliminary data.</text>
</comment>
<dbReference type="PANTHER" id="PTHR43400:SF7">
    <property type="entry name" value="FAD-DEPENDENT OXIDOREDUCTASE 2 FAD BINDING DOMAIN-CONTAINING PROTEIN"/>
    <property type="match status" value="1"/>
</dbReference>
<evidence type="ECO:0000256" key="2">
    <source>
        <dbReference type="ARBA" id="ARBA00022630"/>
    </source>
</evidence>
<dbReference type="InterPro" id="IPR010960">
    <property type="entry name" value="Flavocytochrome_c"/>
</dbReference>
<keyword evidence="2" id="KW-0285">Flavoprotein</keyword>
<evidence type="ECO:0000256" key="6">
    <source>
        <dbReference type="ARBA" id="ARBA00067004"/>
    </source>
</evidence>
<dbReference type="InterPro" id="IPR017927">
    <property type="entry name" value="FAD-bd_FR_type"/>
</dbReference>
<reference evidence="9 10" key="1">
    <citation type="journal article" date="2013" name="PLoS ONE">
        <title>Predicting the Proteins of Angomonas deanei, Strigomonas culicis and Their Respective Endosymbionts Reveals New Aspects of the Trypanosomatidae Family.</title>
        <authorList>
            <person name="Motta M.C."/>
            <person name="Martins A.C."/>
            <person name="de Souza S.S."/>
            <person name="Catta-Preta C.M."/>
            <person name="Silva R."/>
            <person name="Klein C.C."/>
            <person name="de Almeida L.G."/>
            <person name="de Lima Cunha O."/>
            <person name="Ciapina L.P."/>
            <person name="Brocchi M."/>
            <person name="Colabardini A.C."/>
            <person name="de Araujo Lima B."/>
            <person name="Machado C.R."/>
            <person name="de Almeida Soares C.M."/>
            <person name="Probst C.M."/>
            <person name="de Menezes C.B."/>
            <person name="Thompson C.E."/>
            <person name="Bartholomeu D.C."/>
            <person name="Gradia D.F."/>
            <person name="Pavoni D.P."/>
            <person name="Grisard E.C."/>
            <person name="Fantinatti-Garboggini F."/>
            <person name="Marchini F.K."/>
            <person name="Rodrigues-Luiz G.F."/>
            <person name="Wagner G."/>
            <person name="Goldman G.H."/>
            <person name="Fietto J.L."/>
            <person name="Elias M.C."/>
            <person name="Goldman M.H."/>
            <person name="Sagot M.F."/>
            <person name="Pereira M."/>
            <person name="Stoco P.H."/>
            <person name="de Mendonca-Neto R.P."/>
            <person name="Teixeira S.M."/>
            <person name="Maciel T.E."/>
            <person name="de Oliveira Mendes T.A."/>
            <person name="Urmenyi T.P."/>
            <person name="de Souza W."/>
            <person name="Schenkman S."/>
            <person name="de Vasconcelos A.T."/>
        </authorList>
    </citation>
    <scope>NUCLEOTIDE SEQUENCE [LARGE SCALE GENOMIC DNA]</scope>
</reference>
<evidence type="ECO:0000256" key="5">
    <source>
        <dbReference type="ARBA" id="ARBA00050832"/>
    </source>
</evidence>
<accession>S9VIX1</accession>
<dbReference type="FunFam" id="3.90.700.10:FF:000007">
    <property type="entry name" value="NADH-dependent fumarate reductase"/>
    <property type="match status" value="1"/>
</dbReference>
<dbReference type="PANTHER" id="PTHR43400">
    <property type="entry name" value="FUMARATE REDUCTASE"/>
    <property type="match status" value="1"/>
</dbReference>
<sequence>MPDGHSSASVVAVDPEKAAKERDAAARAMLQDNPNAAGGASRLYLKRDLVLTVPYTLKIVAKTKEELARVKTVAEEVLTSAFHLCDAVLNNFNPDSEISLINKLPVGEQHQMSAPLKRVLGCCQRVCNSSRGSFDPAVGPLVHKLREAAKKQVQIPPEEIAALAKKCSLNKSFKMDLHKGIISRKHSEAALDLGAVNKGYIVDYVIEKLNAANVENAFFEWGGDVRASGTNLNGGAWAVGIVRPPALSELRNPPSSDDKHNTYIRVIQLHNEAVATSGDYENLIEGPGSKLYTSIFNWDQKGLHVPSDTQLAQASIKCYSCMYADALATAALLKGNPVNVRRMLDGWRHVRDAVTDFTVYSRDEERVARMFEIATESTEMRAKRIAGSLPARVIVIGGGLAGCAAAIEAANCGAQVILLEKEKKLGGNSAKATSGINGWGTRAQAKQNIMDDGKYFERDTYLSGRGGNCDSGLVKVLSVKSADAIKWLINLGVPLSVLSQLGGASRKRCHRAPDQKDGTPVPIGFTIMRILENHIRTNLSTKVTVMTGINVTALLHTKNNRSDGVTIVRVSGVELLQHNQEPMKLSADAVVLATGGFSNDRTARSLLQEYAPQLGSFPTTNGTWATGDGVKMARKLGVALVDMDKVQLHPTGLIDPKDPANGTKYLGPEALRGSGGILLNKSGERFINELDLRSVVSKAIQGQGNIFPKSNNSTFAYCVLNETAAGLFGRNSLGFYWKKLGLFEKVENVAELAKLIGCPENDLLRTLTQYEKTSSAGQHACPITGKNVFPCVLGPQGPFYVAYVTPSIHYTMGGCLISPSAEIQSIDRAHDAETAHRRPILGLFGAGEVTGGVHGGNRLGGNSLLECVVFGKIAGDRAATILQKKTHALSMDEWATVVLREVREGGVYGTGSRVLRFNLPGQLQRTGLALGQFIGIRGEWDGQHLVGYYSPITLPDDYGVIGILARSDKGNLREWISALQPGDAVEMKACGGLRIERRFSARHFFYKNYKIRKLALIAGGTGIAPMLQIIRAAVKRPFMESLESINLIYAAEDVSELTYRELLHSYQRQYGTEKFTCHFVLNKPPPQWTEGVGFVDAALLRTAVQAPSNDLLIAICGPPVMQRAVKIALAAQGYNMNLVRTVDDPEGVSKI</sequence>
<dbReference type="AlphaFoldDB" id="S9VIX1"/>
<dbReference type="Proteomes" id="UP000015354">
    <property type="component" value="Unassembled WGS sequence"/>
</dbReference>
<dbReference type="Gene3D" id="3.50.50.60">
    <property type="entry name" value="FAD/NAD(P)-binding domain"/>
    <property type="match status" value="1"/>
</dbReference>
<dbReference type="SUPFAM" id="SSF56425">
    <property type="entry name" value="Succinate dehydrogenase/fumarate reductase flavoprotein, catalytic domain"/>
    <property type="match status" value="1"/>
</dbReference>
<dbReference type="EMBL" id="ATMH01007858">
    <property type="protein sequence ID" value="EPY23130.1"/>
    <property type="molecule type" value="Genomic_DNA"/>
</dbReference>
<proteinExistence type="predicted"/>
<dbReference type="InterPro" id="IPR024932">
    <property type="entry name" value="ApbE"/>
</dbReference>